<accession>A0A3B1EFP6</accession>
<proteinExistence type="predicted"/>
<evidence type="ECO:0000313" key="2">
    <source>
        <dbReference type="EMBL" id="ATV82107.1"/>
    </source>
</evidence>
<dbReference type="Pfam" id="PF04749">
    <property type="entry name" value="PLAC8"/>
    <property type="match status" value="1"/>
</dbReference>
<feature type="region of interest" description="Disordered" evidence="1">
    <location>
        <begin position="1"/>
        <end position="22"/>
    </location>
</feature>
<organism evidence="2">
    <name type="scientific">Strobilurus tenacellus</name>
    <dbReference type="NCBI Taxonomy" id="41251"/>
    <lineage>
        <taxon>Eukaryota</taxon>
        <taxon>Fungi</taxon>
        <taxon>Dikarya</taxon>
        <taxon>Basidiomycota</taxon>
        <taxon>Agaricomycotina</taxon>
        <taxon>Agaricomycetes</taxon>
        <taxon>Agaricomycetidae</taxon>
        <taxon>Agaricales</taxon>
        <taxon>Marasmiineae</taxon>
        <taxon>Physalacriaceae</taxon>
        <taxon>Strobilurus</taxon>
    </lineage>
</organism>
<dbReference type="PANTHER" id="PTHR15907">
    <property type="entry name" value="DUF614 FAMILY PROTEIN-RELATED"/>
    <property type="match status" value="1"/>
</dbReference>
<feature type="compositionally biased region" description="Polar residues" evidence="1">
    <location>
        <begin position="8"/>
        <end position="22"/>
    </location>
</feature>
<dbReference type="NCBIfam" id="TIGR01571">
    <property type="entry name" value="A_thal_Cys_rich"/>
    <property type="match status" value="1"/>
</dbReference>
<dbReference type="InterPro" id="IPR006461">
    <property type="entry name" value="PLAC_motif_containing"/>
</dbReference>
<sequence length="159" mass="17537">MTMEKPYYSQQPMGTPQMSVQQGNRNAKNLPLHNGEREWSEGLCGCTDDCGTFCVACWFPCISYGKNKRRVDHLNSKGYPDPEHGGCCNSDCMVHGCLTGCLGLGWILQIGVRSNIRTRYSIKGGGCGDCMSAWCCAPCELTQGSREIELEEQSFSGHH</sequence>
<dbReference type="EMBL" id="KY070339">
    <property type="protein sequence ID" value="ATV82107.1"/>
    <property type="molecule type" value="Genomic_DNA"/>
</dbReference>
<protein>
    <submittedName>
        <fullName evidence="2">PLAC8 domain protein</fullName>
    </submittedName>
</protein>
<name>A0A3B1EFP6_STRTC</name>
<evidence type="ECO:0000256" key="1">
    <source>
        <dbReference type="SAM" id="MobiDB-lite"/>
    </source>
</evidence>
<dbReference type="AlphaFoldDB" id="A0A3B1EFP6"/>
<reference evidence="2" key="1">
    <citation type="journal article" date="2018" name="Nat. Commun.">
        <title>Strobilurin biosynthesis in Basidiomycete fungi.</title>
        <authorList>
            <person name="Nofiani R."/>
            <person name="de Mattos-Shipley K."/>
            <person name="Lebe K.E."/>
            <person name="Han L.C."/>
            <person name="Iqbal Z."/>
            <person name="Bailey A.M."/>
            <person name="Willis C.L."/>
            <person name="Simpson T.J."/>
            <person name="Cox R.J."/>
        </authorList>
    </citation>
    <scope>NUCLEOTIDE SEQUENCE</scope>
</reference>